<gene>
    <name evidence="1" type="ORF">LVIROSA_LOCUS7297</name>
</gene>
<accession>A0AAU9M1V2</accession>
<name>A0AAU9M1V2_9ASTR</name>
<dbReference type="AlphaFoldDB" id="A0AAU9M1V2"/>
<protein>
    <submittedName>
        <fullName evidence="1">Uncharacterized protein</fullName>
    </submittedName>
</protein>
<evidence type="ECO:0000313" key="1">
    <source>
        <dbReference type="EMBL" id="CAH1419792.1"/>
    </source>
</evidence>
<organism evidence="1 2">
    <name type="scientific">Lactuca virosa</name>
    <dbReference type="NCBI Taxonomy" id="75947"/>
    <lineage>
        <taxon>Eukaryota</taxon>
        <taxon>Viridiplantae</taxon>
        <taxon>Streptophyta</taxon>
        <taxon>Embryophyta</taxon>
        <taxon>Tracheophyta</taxon>
        <taxon>Spermatophyta</taxon>
        <taxon>Magnoliopsida</taxon>
        <taxon>eudicotyledons</taxon>
        <taxon>Gunneridae</taxon>
        <taxon>Pentapetalae</taxon>
        <taxon>asterids</taxon>
        <taxon>campanulids</taxon>
        <taxon>Asterales</taxon>
        <taxon>Asteraceae</taxon>
        <taxon>Cichorioideae</taxon>
        <taxon>Cichorieae</taxon>
        <taxon>Lactucinae</taxon>
        <taxon>Lactuca</taxon>
    </lineage>
</organism>
<evidence type="ECO:0000313" key="2">
    <source>
        <dbReference type="Proteomes" id="UP001157418"/>
    </source>
</evidence>
<sequence length="117" mass="13246">MAASPIQSRSCTRLSDVHIVLPFCCLKYNSIQVGDEGLTLPYWLSNAPTLFYILQRNFWSNDFFFLTSSSGVSFLSSGGLHKLVISFCIEVYTMQMEISYSCQKASKSKNACWIYVN</sequence>
<dbReference type="Proteomes" id="UP001157418">
    <property type="component" value="Unassembled WGS sequence"/>
</dbReference>
<proteinExistence type="predicted"/>
<reference evidence="1 2" key="1">
    <citation type="submission" date="2022-01" db="EMBL/GenBank/DDBJ databases">
        <authorList>
            <person name="Xiong W."/>
            <person name="Schranz E."/>
        </authorList>
    </citation>
    <scope>NUCLEOTIDE SEQUENCE [LARGE SCALE GENOMIC DNA]</scope>
</reference>
<dbReference type="EMBL" id="CAKMRJ010000553">
    <property type="protein sequence ID" value="CAH1419792.1"/>
    <property type="molecule type" value="Genomic_DNA"/>
</dbReference>
<keyword evidence="2" id="KW-1185">Reference proteome</keyword>
<comment type="caution">
    <text evidence="1">The sequence shown here is derived from an EMBL/GenBank/DDBJ whole genome shotgun (WGS) entry which is preliminary data.</text>
</comment>